<gene>
    <name evidence="1" type="ORF">BFL36_02515</name>
</gene>
<sequence>MPSRPATTPRRTSRRLLATAVLAVVVGLGVSVSTPAGSASAAPAAPTSSSTADAGSITASQAGLVNRSFFVTPYDLARLSFGQTDSYKLAAQICSANRSGKACVTIVSYVLRGGQGSVDWRTCNISGGYTVVFPDLFQSHCG</sequence>
<comment type="caution">
    <text evidence="1">The sequence shown here is derived from an EMBL/GenBank/DDBJ whole genome shotgun (WGS) entry which is preliminary data.</text>
</comment>
<reference evidence="1 2" key="1">
    <citation type="submission" date="2016-08" db="EMBL/GenBank/DDBJ databases">
        <title>Genome sequence of Clavibacter michiganensis spp strain CFBP8017.</title>
        <authorList>
            <person name="Thapa S.P."/>
            <person name="Coaker G."/>
            <person name="Jacques M.-A."/>
        </authorList>
    </citation>
    <scope>NUCLEOTIDE SEQUENCE [LARGE SCALE GENOMIC DNA]</scope>
    <source>
        <strain evidence="1">CFBP8017</strain>
    </source>
</reference>
<accession>A0A251YV86</accession>
<dbReference type="AlphaFoldDB" id="A0A251YV86"/>
<dbReference type="Proteomes" id="UP000195011">
    <property type="component" value="Unassembled WGS sequence"/>
</dbReference>
<name>A0A251YV86_9MICO</name>
<organism evidence="1 2">
    <name type="scientific">Clavibacter michiganensis</name>
    <dbReference type="NCBI Taxonomy" id="28447"/>
    <lineage>
        <taxon>Bacteria</taxon>
        <taxon>Bacillati</taxon>
        <taxon>Actinomycetota</taxon>
        <taxon>Actinomycetes</taxon>
        <taxon>Micrococcales</taxon>
        <taxon>Microbacteriaceae</taxon>
        <taxon>Clavibacter</taxon>
    </lineage>
</organism>
<evidence type="ECO:0000313" key="1">
    <source>
        <dbReference type="EMBL" id="OUE28089.1"/>
    </source>
</evidence>
<evidence type="ECO:0000313" key="2">
    <source>
        <dbReference type="Proteomes" id="UP000195011"/>
    </source>
</evidence>
<proteinExistence type="predicted"/>
<dbReference type="EMBL" id="MDJY01000013">
    <property type="protein sequence ID" value="OUE28089.1"/>
    <property type="molecule type" value="Genomic_DNA"/>
</dbReference>
<dbReference type="RefSeq" id="WP_190318618.1">
    <property type="nucleotide sequence ID" value="NZ_MDJY01000013.1"/>
</dbReference>
<protein>
    <submittedName>
        <fullName evidence="1">Uncharacterized protein</fullName>
    </submittedName>
</protein>